<evidence type="ECO:0000313" key="2">
    <source>
        <dbReference type="EMBL" id="QCD41768.1"/>
    </source>
</evidence>
<dbReference type="KEGG" id="ddb:E7747_05415"/>
<organism evidence="2 3">
    <name type="scientific">Duncaniella dubosii</name>
    <dbReference type="NCBI Taxonomy" id="2518971"/>
    <lineage>
        <taxon>Bacteria</taxon>
        <taxon>Pseudomonadati</taxon>
        <taxon>Bacteroidota</taxon>
        <taxon>Bacteroidia</taxon>
        <taxon>Bacteroidales</taxon>
        <taxon>Muribaculaceae</taxon>
        <taxon>Duncaniella</taxon>
    </lineage>
</organism>
<reference evidence="3" key="1">
    <citation type="submission" date="2019-02" db="EMBL/GenBank/DDBJ databases">
        <title>Isolation and identification of novel species under the genus Muribaculum.</title>
        <authorList>
            <person name="Miyake S."/>
            <person name="Ding Y."/>
            <person name="Low A."/>
            <person name="Soh M."/>
            <person name="Seedorf H."/>
        </authorList>
    </citation>
    <scope>NUCLEOTIDE SEQUENCE [LARGE SCALE GENOMIC DNA]</scope>
    <source>
        <strain evidence="3">H5</strain>
    </source>
</reference>
<keyword evidence="1" id="KW-0472">Membrane</keyword>
<dbReference type="EMBL" id="CP039396">
    <property type="protein sequence ID" value="QCD41768.1"/>
    <property type="molecule type" value="Genomic_DNA"/>
</dbReference>
<gene>
    <name evidence="2" type="ORF">E7747_05415</name>
</gene>
<feature type="transmembrane region" description="Helical" evidence="1">
    <location>
        <begin position="123"/>
        <end position="140"/>
    </location>
</feature>
<proteinExistence type="predicted"/>
<name>A0A4V1D349_9BACT</name>
<feature type="transmembrane region" description="Helical" evidence="1">
    <location>
        <begin position="20"/>
        <end position="41"/>
    </location>
</feature>
<dbReference type="AlphaFoldDB" id="A0A4V1D349"/>
<keyword evidence="1" id="KW-0812">Transmembrane</keyword>
<keyword evidence="3" id="KW-1185">Reference proteome</keyword>
<keyword evidence="1" id="KW-1133">Transmembrane helix</keyword>
<protein>
    <recommendedName>
        <fullName evidence="4">DUF4203 domain-containing protein</fullName>
    </recommendedName>
</protein>
<feature type="transmembrane region" description="Helical" evidence="1">
    <location>
        <begin position="161"/>
        <end position="182"/>
    </location>
</feature>
<accession>A0A4V1D349</accession>
<dbReference type="RefSeq" id="WP_136414590.1">
    <property type="nucleotide sequence ID" value="NZ_CP039396.1"/>
</dbReference>
<evidence type="ECO:0000256" key="1">
    <source>
        <dbReference type="SAM" id="Phobius"/>
    </source>
</evidence>
<evidence type="ECO:0008006" key="4">
    <source>
        <dbReference type="Google" id="ProtNLM"/>
    </source>
</evidence>
<sequence>MMTSSIPYTHISTIRLMGTAATVIIAITVVCILLLIAGIILTFMSSRLACVTTYLGLLGIGLTVVNISATPLAFWGISTGIVMCLEYMLPKKITSSRRGVGYIAGAALAGTFVGLAMSHEWMIIGAVAGATLGGIAYSRTPAGRIMEFPSSKFLNYLCAKGLPAVVTMCMVGTSVLWLAAILNQ</sequence>
<feature type="transmembrane region" description="Helical" evidence="1">
    <location>
        <begin position="100"/>
        <end position="117"/>
    </location>
</feature>
<evidence type="ECO:0000313" key="3">
    <source>
        <dbReference type="Proteomes" id="UP000297149"/>
    </source>
</evidence>
<dbReference type="Proteomes" id="UP000297149">
    <property type="component" value="Chromosome"/>
</dbReference>